<evidence type="ECO:0000313" key="5">
    <source>
        <dbReference type="EMBL" id="KAH3755650.1"/>
    </source>
</evidence>
<dbReference type="AlphaFoldDB" id="A0A9D4IBN2"/>
<proteinExistence type="predicted"/>
<protein>
    <recommendedName>
        <fullName evidence="4">C1q domain-containing protein</fullName>
    </recommendedName>
</protein>
<keyword evidence="3" id="KW-0732">Signal</keyword>
<evidence type="ECO:0000256" key="1">
    <source>
        <dbReference type="ARBA" id="ARBA00004613"/>
    </source>
</evidence>
<dbReference type="Proteomes" id="UP000828390">
    <property type="component" value="Unassembled WGS sequence"/>
</dbReference>
<reference evidence="5" key="1">
    <citation type="journal article" date="2019" name="bioRxiv">
        <title>The Genome of the Zebra Mussel, Dreissena polymorpha: A Resource for Invasive Species Research.</title>
        <authorList>
            <person name="McCartney M.A."/>
            <person name="Auch B."/>
            <person name="Kono T."/>
            <person name="Mallez S."/>
            <person name="Zhang Y."/>
            <person name="Obille A."/>
            <person name="Becker A."/>
            <person name="Abrahante J.E."/>
            <person name="Garbe J."/>
            <person name="Badalamenti J.P."/>
            <person name="Herman A."/>
            <person name="Mangelson H."/>
            <person name="Liachko I."/>
            <person name="Sullivan S."/>
            <person name="Sone E.D."/>
            <person name="Koren S."/>
            <person name="Silverstein K.A.T."/>
            <person name="Beckman K.B."/>
            <person name="Gohl D.M."/>
        </authorList>
    </citation>
    <scope>NUCLEOTIDE SEQUENCE</scope>
    <source>
        <strain evidence="5">Duluth1</strain>
        <tissue evidence="5">Whole animal</tissue>
    </source>
</reference>
<keyword evidence="2" id="KW-0964">Secreted</keyword>
<dbReference type="SUPFAM" id="SSF49842">
    <property type="entry name" value="TNF-like"/>
    <property type="match status" value="1"/>
</dbReference>
<dbReference type="InterPro" id="IPR050822">
    <property type="entry name" value="Cerebellin_Synaptic_Org"/>
</dbReference>
<keyword evidence="6" id="KW-1185">Reference proteome</keyword>
<dbReference type="EMBL" id="JAIWYP010000010">
    <property type="protein sequence ID" value="KAH3755650.1"/>
    <property type="molecule type" value="Genomic_DNA"/>
</dbReference>
<dbReference type="InterPro" id="IPR001073">
    <property type="entry name" value="C1q_dom"/>
</dbReference>
<feature type="domain" description="C1q" evidence="4">
    <location>
        <begin position="1"/>
        <end position="136"/>
    </location>
</feature>
<dbReference type="PANTHER" id="PTHR22923">
    <property type="entry name" value="CEREBELLIN-RELATED"/>
    <property type="match status" value="1"/>
</dbReference>
<organism evidence="5 6">
    <name type="scientific">Dreissena polymorpha</name>
    <name type="common">Zebra mussel</name>
    <name type="synonym">Mytilus polymorpha</name>
    <dbReference type="NCBI Taxonomy" id="45954"/>
    <lineage>
        <taxon>Eukaryota</taxon>
        <taxon>Metazoa</taxon>
        <taxon>Spiralia</taxon>
        <taxon>Lophotrochozoa</taxon>
        <taxon>Mollusca</taxon>
        <taxon>Bivalvia</taxon>
        <taxon>Autobranchia</taxon>
        <taxon>Heteroconchia</taxon>
        <taxon>Euheterodonta</taxon>
        <taxon>Imparidentia</taxon>
        <taxon>Neoheterodontei</taxon>
        <taxon>Myida</taxon>
        <taxon>Dreissenoidea</taxon>
        <taxon>Dreissenidae</taxon>
        <taxon>Dreissena</taxon>
    </lineage>
</organism>
<dbReference type="SMART" id="SM00110">
    <property type="entry name" value="C1Q"/>
    <property type="match status" value="1"/>
</dbReference>
<dbReference type="GO" id="GO:0005615">
    <property type="term" value="C:extracellular space"/>
    <property type="evidence" value="ECO:0007669"/>
    <property type="project" value="TreeGrafter"/>
</dbReference>
<dbReference type="Pfam" id="PF00386">
    <property type="entry name" value="C1q"/>
    <property type="match status" value="1"/>
</dbReference>
<gene>
    <name evidence="5" type="ORF">DPMN_190348</name>
</gene>
<dbReference type="PANTHER" id="PTHR22923:SF62">
    <property type="entry name" value="CVP18"/>
    <property type="match status" value="1"/>
</dbReference>
<reference evidence="5" key="2">
    <citation type="submission" date="2020-11" db="EMBL/GenBank/DDBJ databases">
        <authorList>
            <person name="McCartney M.A."/>
            <person name="Auch B."/>
            <person name="Kono T."/>
            <person name="Mallez S."/>
            <person name="Becker A."/>
            <person name="Gohl D.M."/>
            <person name="Silverstein K.A.T."/>
            <person name="Koren S."/>
            <person name="Bechman K.B."/>
            <person name="Herman A."/>
            <person name="Abrahante J.E."/>
            <person name="Garbe J."/>
        </authorList>
    </citation>
    <scope>NUCLEOTIDE SEQUENCE</scope>
    <source>
        <strain evidence="5">Duluth1</strain>
        <tissue evidence="5">Whole animal</tissue>
    </source>
</reference>
<evidence type="ECO:0000256" key="2">
    <source>
        <dbReference type="ARBA" id="ARBA00022525"/>
    </source>
</evidence>
<evidence type="ECO:0000313" key="6">
    <source>
        <dbReference type="Proteomes" id="UP000828390"/>
    </source>
</evidence>
<dbReference type="InterPro" id="IPR008983">
    <property type="entry name" value="Tumour_necrosis_fac-like_dom"/>
</dbReference>
<comment type="caution">
    <text evidence="5">The sequence shown here is derived from an EMBL/GenBank/DDBJ whole genome shotgun (WGS) entry which is preliminary data.</text>
</comment>
<dbReference type="PROSITE" id="PS50871">
    <property type="entry name" value="C1Q"/>
    <property type="match status" value="1"/>
</dbReference>
<dbReference type="Gene3D" id="2.60.120.40">
    <property type="match status" value="1"/>
</dbReference>
<comment type="subcellular location">
    <subcellularLocation>
        <location evidence="1">Secreted</location>
    </subcellularLocation>
</comment>
<name>A0A9D4IBN2_DREPO</name>
<evidence type="ECO:0000256" key="3">
    <source>
        <dbReference type="ARBA" id="ARBA00022729"/>
    </source>
</evidence>
<sequence>MPQVHFFARIREGQLRLSPGQDIILKTAEINEGQCYDVASGKFTVSVSGRYAFAFQYCVQANQNGYIDIVKQGTTLERSTFQTSNTGYQCMLMQTFTTAAISDQIWVRSAPDFSGSYLFDNMYTKLTSFSGVLMLL</sequence>
<accession>A0A9D4IBN2</accession>
<evidence type="ECO:0000259" key="4">
    <source>
        <dbReference type="PROSITE" id="PS50871"/>
    </source>
</evidence>